<accession>A0A8H6M186</accession>
<dbReference type="Pfam" id="PF12796">
    <property type="entry name" value="Ank_2"/>
    <property type="match status" value="1"/>
</dbReference>
<dbReference type="PROSITE" id="PS50088">
    <property type="entry name" value="ANK_REPEAT"/>
    <property type="match status" value="1"/>
</dbReference>
<organism evidence="4 5">
    <name type="scientific">Ephemerocybe angulata</name>
    <dbReference type="NCBI Taxonomy" id="980116"/>
    <lineage>
        <taxon>Eukaryota</taxon>
        <taxon>Fungi</taxon>
        <taxon>Dikarya</taxon>
        <taxon>Basidiomycota</taxon>
        <taxon>Agaricomycotina</taxon>
        <taxon>Agaricomycetes</taxon>
        <taxon>Agaricomycetidae</taxon>
        <taxon>Agaricales</taxon>
        <taxon>Agaricineae</taxon>
        <taxon>Psathyrellaceae</taxon>
        <taxon>Ephemerocybe</taxon>
    </lineage>
</organism>
<dbReference type="Pfam" id="PF24883">
    <property type="entry name" value="NPHP3_N"/>
    <property type="match status" value="1"/>
</dbReference>
<name>A0A8H6M186_9AGAR</name>
<dbReference type="InterPro" id="IPR002110">
    <property type="entry name" value="Ankyrin_rpt"/>
</dbReference>
<gene>
    <name evidence="4" type="ORF">DFP72DRAFT_585335</name>
</gene>
<proteinExistence type="predicted"/>
<dbReference type="Gene3D" id="3.40.50.300">
    <property type="entry name" value="P-loop containing nucleotide triphosphate hydrolases"/>
    <property type="match status" value="1"/>
</dbReference>
<dbReference type="Gene3D" id="1.25.40.20">
    <property type="entry name" value="Ankyrin repeat-containing domain"/>
    <property type="match status" value="2"/>
</dbReference>
<keyword evidence="2" id="KW-0040">ANK repeat</keyword>
<dbReference type="InterPro" id="IPR056884">
    <property type="entry name" value="NPHP3-like_N"/>
</dbReference>
<evidence type="ECO:0000256" key="1">
    <source>
        <dbReference type="ARBA" id="ARBA00022737"/>
    </source>
</evidence>
<dbReference type="Proteomes" id="UP000521943">
    <property type="component" value="Unassembled WGS sequence"/>
</dbReference>
<feature type="repeat" description="ANK" evidence="2">
    <location>
        <begin position="632"/>
        <end position="665"/>
    </location>
</feature>
<dbReference type="SUPFAM" id="SSF52540">
    <property type="entry name" value="P-loop containing nucleoside triphosphate hydrolases"/>
    <property type="match status" value="1"/>
</dbReference>
<dbReference type="OrthoDB" id="7464126at2759"/>
<evidence type="ECO:0000259" key="3">
    <source>
        <dbReference type="Pfam" id="PF24883"/>
    </source>
</evidence>
<protein>
    <recommendedName>
        <fullName evidence="3">Nephrocystin 3-like N-terminal domain-containing protein</fullName>
    </recommendedName>
</protein>
<keyword evidence="1" id="KW-0677">Repeat</keyword>
<evidence type="ECO:0000313" key="4">
    <source>
        <dbReference type="EMBL" id="KAF6747977.1"/>
    </source>
</evidence>
<dbReference type="InterPro" id="IPR027417">
    <property type="entry name" value="P-loop_NTPase"/>
</dbReference>
<feature type="domain" description="Nephrocystin 3-like N-terminal" evidence="3">
    <location>
        <begin position="100"/>
        <end position="245"/>
    </location>
</feature>
<evidence type="ECO:0000256" key="2">
    <source>
        <dbReference type="PROSITE-ProRule" id="PRU00023"/>
    </source>
</evidence>
<evidence type="ECO:0000313" key="5">
    <source>
        <dbReference type="Proteomes" id="UP000521943"/>
    </source>
</evidence>
<dbReference type="PANTHER" id="PTHR10039:SF15">
    <property type="entry name" value="NACHT DOMAIN-CONTAINING PROTEIN"/>
    <property type="match status" value="1"/>
</dbReference>
<dbReference type="PANTHER" id="PTHR10039">
    <property type="entry name" value="AMELOGENIN"/>
    <property type="match status" value="1"/>
</dbReference>
<dbReference type="SUPFAM" id="SSF48403">
    <property type="entry name" value="Ankyrin repeat"/>
    <property type="match status" value="1"/>
</dbReference>
<dbReference type="SMART" id="SM00248">
    <property type="entry name" value="ANK"/>
    <property type="match status" value="8"/>
</dbReference>
<sequence length="1091" mass="121253">MALAPVLDGGPLDVIPAFVQAPSGEVNLLQGAENCSVGTMTTTIVRGDYNYNVTVINNHFGPVSSSDEPNVPICEILAWIKGPDFLKIYEEALNQRMSKTGVWFIESEEFRNLVEGQNVVVWGTGMPGAGKTILSSTSTEHLKEVFECQTGVAVICAFIRYTERLSTVDVLSGLLRQLVSDHPCAYRHMEHIYVRNKGRELREQGLVKTLREIVGLLSKAFILIDGLDEAEDAAKDGLLHVLPSLGANVLIMSRPLDLYRHHIPHALHVSIVARTEDIDLFIDDQIQRNSRLQAIIRDDPALTLKLKLRVRESSKGMFLVARLQIEAVLHKARSVNSLLKALEQLPSGVSDMYRHTLERINAQPEEDVSIAHRVFIWLMYSVPGFDNGSSYAQSFSIADLQHALAVSFDDETYDEGEIIPASMILSLCGGLVIFEEEHPAIGHGHSREGRSSFVRFIHYTAYEYLKGCKLYTQPPAQTLLAVSCLVYLTQHNDNMQELRIEDAWSYFYSRPLLAYADRTWGQHARSSLDNGPLHPFIRSFIIGCTKYGLFKHQFRNGYSLGDRVTPLHLAVMYDLVDVPMCNALAFEALPESETNRGGRETPLHYAAHYGCTSSLEILLTFYGNRINDIDQKGKTPLMYACRSGFEEGVKRLLAHPDVDVDLKDHNGRNAFWHACYAPSSLEGPSGLPALLLSSRPGIDVDTRHSRTGNTAFMGVCSSRQLEIVEWFLNRSARGIGPKYAEQVDQSGESALMKICKDLPFGASTAADSDFAWYSYVLEALRVHGANPSLQDTIHGISVLHCVASQQGPLPLHVLEQLLSWPTIDINQRSRYGSTATPLMVAASSGRPQSNWTISMIHCLLSKPQIDVNARASNGQTALMFATCSPLAPSVVEALLSHPDIDTTIQDYQGMSALDLACSPQALFGLMNLNVKASETIALLARDRRCEVSAIRLAVIKTVQHAKHRVGWEVHCIAHLLNPQMSLATFNAFEWTTDDRDTVILLAHALQCDCQVFTYTILINCSLLPPMKSMEEGKTPCQCGFHCKMRTLDQEAAAQFFSSQIRKSLGYLDFPYVESEDGSLTFSIPFDDFEVR</sequence>
<comment type="caution">
    <text evidence="4">The sequence shown here is derived from an EMBL/GenBank/DDBJ whole genome shotgun (WGS) entry which is preliminary data.</text>
</comment>
<dbReference type="InterPro" id="IPR036770">
    <property type="entry name" value="Ankyrin_rpt-contain_sf"/>
</dbReference>
<dbReference type="EMBL" id="JACGCI010000076">
    <property type="protein sequence ID" value="KAF6747977.1"/>
    <property type="molecule type" value="Genomic_DNA"/>
</dbReference>
<dbReference type="PROSITE" id="PS50297">
    <property type="entry name" value="ANK_REP_REGION"/>
    <property type="match status" value="1"/>
</dbReference>
<dbReference type="AlphaFoldDB" id="A0A8H6M186"/>
<keyword evidence="5" id="KW-1185">Reference proteome</keyword>
<reference evidence="4 5" key="1">
    <citation type="submission" date="2020-07" db="EMBL/GenBank/DDBJ databases">
        <title>Comparative genomics of pyrophilous fungi reveals a link between fire events and developmental genes.</title>
        <authorList>
            <consortium name="DOE Joint Genome Institute"/>
            <person name="Steindorff A.S."/>
            <person name="Carver A."/>
            <person name="Calhoun S."/>
            <person name="Stillman K."/>
            <person name="Liu H."/>
            <person name="Lipzen A."/>
            <person name="Pangilinan J."/>
            <person name="Labutti K."/>
            <person name="Bruns T.D."/>
            <person name="Grigoriev I.V."/>
        </authorList>
    </citation>
    <scope>NUCLEOTIDE SEQUENCE [LARGE SCALE GENOMIC DNA]</scope>
    <source>
        <strain evidence="4 5">CBS 144469</strain>
    </source>
</reference>